<feature type="region of interest" description="Disordered" evidence="1">
    <location>
        <begin position="154"/>
        <end position="185"/>
    </location>
</feature>
<evidence type="ECO:0000256" key="1">
    <source>
        <dbReference type="SAM" id="MobiDB-lite"/>
    </source>
</evidence>
<gene>
    <name evidence="2" type="ORF">FNK824_LOCUS27120</name>
    <name evidence="3" type="ORF">FNK824_LOCUS27121</name>
</gene>
<comment type="caution">
    <text evidence="2">The sequence shown here is derived from an EMBL/GenBank/DDBJ whole genome shotgun (WGS) entry which is preliminary data.</text>
</comment>
<dbReference type="EMBL" id="CAJOBE010006942">
    <property type="protein sequence ID" value="CAF4021879.1"/>
    <property type="molecule type" value="Genomic_DNA"/>
</dbReference>
<proteinExistence type="predicted"/>
<accession>A0A819Q117</accession>
<evidence type="ECO:0000313" key="3">
    <source>
        <dbReference type="EMBL" id="CAF4021879.1"/>
    </source>
</evidence>
<dbReference type="EMBL" id="CAJOBE010006942">
    <property type="protein sequence ID" value="CAF4021861.1"/>
    <property type="molecule type" value="Genomic_DNA"/>
</dbReference>
<protein>
    <submittedName>
        <fullName evidence="2">Uncharacterized protein</fullName>
    </submittedName>
</protein>
<sequence>MAPSLKSPCICITNFPYDKPTDKRSLQNAIHYSVNRFLNKSSTTKKIWSIILDPDYSLLSSSEQHKRINYTIYDCLAVIFPYRAIYEEWWLIKLREAELISLFISNASSHSSSLPLSTFLENIFEDESEEDDEVIVSFLSSQLVSGGDIINPVSSNQHLSSDEQTQPRRTRNSAAARTRPSRKHNKKATLVDLYFDRLPGDLFDMEHYQRYCRHAH</sequence>
<evidence type="ECO:0000313" key="4">
    <source>
        <dbReference type="Proteomes" id="UP000663874"/>
    </source>
</evidence>
<feature type="compositionally biased region" description="Polar residues" evidence="1">
    <location>
        <begin position="154"/>
        <end position="164"/>
    </location>
</feature>
<evidence type="ECO:0000313" key="2">
    <source>
        <dbReference type="EMBL" id="CAF4021861.1"/>
    </source>
</evidence>
<name>A0A819Q117_9BILA</name>
<reference evidence="2" key="1">
    <citation type="submission" date="2021-02" db="EMBL/GenBank/DDBJ databases">
        <authorList>
            <person name="Nowell W R."/>
        </authorList>
    </citation>
    <scope>NUCLEOTIDE SEQUENCE</scope>
</reference>
<dbReference type="AlphaFoldDB" id="A0A819Q117"/>
<organism evidence="2 4">
    <name type="scientific">Rotaria sordida</name>
    <dbReference type="NCBI Taxonomy" id="392033"/>
    <lineage>
        <taxon>Eukaryota</taxon>
        <taxon>Metazoa</taxon>
        <taxon>Spiralia</taxon>
        <taxon>Gnathifera</taxon>
        <taxon>Rotifera</taxon>
        <taxon>Eurotatoria</taxon>
        <taxon>Bdelloidea</taxon>
        <taxon>Philodinida</taxon>
        <taxon>Philodinidae</taxon>
        <taxon>Rotaria</taxon>
    </lineage>
</organism>
<dbReference type="Proteomes" id="UP000663874">
    <property type="component" value="Unassembled WGS sequence"/>
</dbReference>